<dbReference type="PROSITE" id="PS50850">
    <property type="entry name" value="MFS"/>
    <property type="match status" value="1"/>
</dbReference>
<feature type="transmembrane region" description="Helical" evidence="7">
    <location>
        <begin position="21"/>
        <end position="45"/>
    </location>
</feature>
<feature type="transmembrane region" description="Helical" evidence="7">
    <location>
        <begin position="479"/>
        <end position="499"/>
    </location>
</feature>
<keyword evidence="4 7" id="KW-0812">Transmembrane</keyword>
<feature type="transmembrane region" description="Helical" evidence="7">
    <location>
        <begin position="65"/>
        <end position="82"/>
    </location>
</feature>
<proteinExistence type="predicted"/>
<sequence length="504" mass="50894">MSSASTNTSTTPAPRAGLREWLGLAVLSLPTLLVALDMSVLYLALPHLAADLDATSVELLWVTDSYSFAIAGFLLTAGNLGDRIGHRRLLLIGAAGFGATSVLAAFSAHAGALIAARALQGAVASTLMPTTLALISKMFRDPRQRTIAVAGWSSTFMAGIAVGPVAGGALLEVFWWGSVFLPAVPVMALLLVTGPVLLPEQRAAAAGRLDLISVGLSLATVLPPVYALKELTRGGDVATSVLALLAGLLAGAVFARRQLRSADPLFDLRLFGDRSFRTALLVLLLAAATTSGITMFVSQHLQMAVGLSPLNAALWLLPAAAALVASSMLAPAAARWVGPGCVVGAGLLVSAAGFAVLAQVGGAALVVLGLTIAYFGSGPADVLGTDLAISSAPAEKAGSAASMSETTTELGVAVGTAGLGSLGALTYRSEMSDGVPPELAERAGDTMAGALTTAEHLPSGLAAELLALAREAHTTGLNAVSTAAAITTTVLAVLAVVFLRRRAN</sequence>
<dbReference type="EMBL" id="VWPH01000010">
    <property type="protein sequence ID" value="KAA5830608.1"/>
    <property type="molecule type" value="Genomic_DNA"/>
</dbReference>
<dbReference type="Pfam" id="PF07690">
    <property type="entry name" value="MFS_1"/>
    <property type="match status" value="1"/>
</dbReference>
<dbReference type="Proteomes" id="UP000323946">
    <property type="component" value="Unassembled WGS sequence"/>
</dbReference>
<feature type="transmembrane region" description="Helical" evidence="7">
    <location>
        <begin position="342"/>
        <end position="375"/>
    </location>
</feature>
<keyword evidence="6 7" id="KW-0472">Membrane</keyword>
<evidence type="ECO:0000256" key="3">
    <source>
        <dbReference type="ARBA" id="ARBA00022475"/>
    </source>
</evidence>
<feature type="transmembrane region" description="Helical" evidence="7">
    <location>
        <begin position="89"/>
        <end position="108"/>
    </location>
</feature>
<evidence type="ECO:0000256" key="2">
    <source>
        <dbReference type="ARBA" id="ARBA00022448"/>
    </source>
</evidence>
<evidence type="ECO:0000256" key="4">
    <source>
        <dbReference type="ARBA" id="ARBA00022692"/>
    </source>
</evidence>
<protein>
    <submittedName>
        <fullName evidence="9">MFS transporter</fullName>
    </submittedName>
</protein>
<feature type="transmembrane region" description="Helical" evidence="7">
    <location>
        <begin position="238"/>
        <end position="255"/>
    </location>
</feature>
<dbReference type="InterPro" id="IPR020846">
    <property type="entry name" value="MFS_dom"/>
</dbReference>
<name>A0A5M7BR36_SACHI</name>
<dbReference type="PANTHER" id="PTHR42718:SF47">
    <property type="entry name" value="METHYL VIOLOGEN RESISTANCE PROTEIN SMVA"/>
    <property type="match status" value="1"/>
</dbReference>
<feature type="transmembrane region" description="Helical" evidence="7">
    <location>
        <begin position="147"/>
        <end position="167"/>
    </location>
</feature>
<reference evidence="9 10" key="1">
    <citation type="submission" date="2019-09" db="EMBL/GenBank/DDBJ databases">
        <title>Draft genome sequence of the thermophilic Saccharopolyspora hirsuta VKM Ac-666T.</title>
        <authorList>
            <person name="Lobastova T.G."/>
            <person name="Fokina V."/>
            <person name="Bragin E.Y."/>
            <person name="Shtratnikova V.Y."/>
            <person name="Starodumova I.P."/>
            <person name="Tarlachkov S.V."/>
            <person name="Donova M.V."/>
        </authorList>
    </citation>
    <scope>NUCLEOTIDE SEQUENCE [LARGE SCALE GENOMIC DNA]</scope>
    <source>
        <strain evidence="9 10">VKM Ac-666</strain>
    </source>
</reference>
<evidence type="ECO:0000256" key="6">
    <source>
        <dbReference type="ARBA" id="ARBA00023136"/>
    </source>
</evidence>
<keyword evidence="3" id="KW-1003">Cell membrane</keyword>
<evidence type="ECO:0000256" key="7">
    <source>
        <dbReference type="SAM" id="Phobius"/>
    </source>
</evidence>
<evidence type="ECO:0000313" key="9">
    <source>
        <dbReference type="EMBL" id="KAA5830608.1"/>
    </source>
</evidence>
<dbReference type="RefSeq" id="WP_150068708.1">
    <property type="nucleotide sequence ID" value="NZ_VWPH01000010.1"/>
</dbReference>
<keyword evidence="10" id="KW-1185">Reference proteome</keyword>
<comment type="subcellular location">
    <subcellularLocation>
        <location evidence="1">Cell membrane</location>
        <topology evidence="1">Multi-pass membrane protein</topology>
    </subcellularLocation>
</comment>
<accession>A0A5M7BR36</accession>
<keyword evidence="2" id="KW-0813">Transport</keyword>
<dbReference type="AlphaFoldDB" id="A0A5M7BR36"/>
<dbReference type="OrthoDB" id="4172724at2"/>
<comment type="caution">
    <text evidence="9">The sequence shown here is derived from an EMBL/GenBank/DDBJ whole genome shotgun (WGS) entry which is preliminary data.</text>
</comment>
<feature type="domain" description="Major facilitator superfamily (MFS) profile" evidence="8">
    <location>
        <begin position="23"/>
        <end position="504"/>
    </location>
</feature>
<dbReference type="PANTHER" id="PTHR42718">
    <property type="entry name" value="MAJOR FACILITATOR SUPERFAMILY MULTIDRUG TRANSPORTER MFSC"/>
    <property type="match status" value="1"/>
</dbReference>
<dbReference type="CDD" id="cd17321">
    <property type="entry name" value="MFS_MMR_MDR_like"/>
    <property type="match status" value="1"/>
</dbReference>
<dbReference type="GO" id="GO:0022857">
    <property type="term" value="F:transmembrane transporter activity"/>
    <property type="evidence" value="ECO:0007669"/>
    <property type="project" value="InterPro"/>
</dbReference>
<feature type="transmembrane region" description="Helical" evidence="7">
    <location>
        <begin position="114"/>
        <end position="135"/>
    </location>
</feature>
<evidence type="ECO:0000313" key="10">
    <source>
        <dbReference type="Proteomes" id="UP000323946"/>
    </source>
</evidence>
<feature type="transmembrane region" description="Helical" evidence="7">
    <location>
        <begin position="310"/>
        <end position="330"/>
    </location>
</feature>
<gene>
    <name evidence="9" type="ORF">F1721_22395</name>
</gene>
<dbReference type="GO" id="GO:0005886">
    <property type="term" value="C:plasma membrane"/>
    <property type="evidence" value="ECO:0007669"/>
    <property type="project" value="UniProtKB-SubCell"/>
</dbReference>
<dbReference type="Gene3D" id="1.20.1250.20">
    <property type="entry name" value="MFS general substrate transporter like domains"/>
    <property type="match status" value="1"/>
</dbReference>
<feature type="transmembrane region" description="Helical" evidence="7">
    <location>
        <begin position="209"/>
        <end position="226"/>
    </location>
</feature>
<evidence type="ECO:0000259" key="8">
    <source>
        <dbReference type="PROSITE" id="PS50850"/>
    </source>
</evidence>
<feature type="transmembrane region" description="Helical" evidence="7">
    <location>
        <begin position="173"/>
        <end position="197"/>
    </location>
</feature>
<organism evidence="9 10">
    <name type="scientific">Saccharopolyspora hirsuta</name>
    <dbReference type="NCBI Taxonomy" id="1837"/>
    <lineage>
        <taxon>Bacteria</taxon>
        <taxon>Bacillati</taxon>
        <taxon>Actinomycetota</taxon>
        <taxon>Actinomycetes</taxon>
        <taxon>Pseudonocardiales</taxon>
        <taxon>Pseudonocardiaceae</taxon>
        <taxon>Saccharopolyspora</taxon>
    </lineage>
</organism>
<keyword evidence="5 7" id="KW-1133">Transmembrane helix</keyword>
<dbReference type="SUPFAM" id="SSF103473">
    <property type="entry name" value="MFS general substrate transporter"/>
    <property type="match status" value="1"/>
</dbReference>
<dbReference type="InterPro" id="IPR011701">
    <property type="entry name" value="MFS"/>
</dbReference>
<feature type="transmembrane region" description="Helical" evidence="7">
    <location>
        <begin position="276"/>
        <end position="298"/>
    </location>
</feature>
<evidence type="ECO:0000256" key="5">
    <source>
        <dbReference type="ARBA" id="ARBA00022989"/>
    </source>
</evidence>
<dbReference type="InterPro" id="IPR036259">
    <property type="entry name" value="MFS_trans_sf"/>
</dbReference>
<evidence type="ECO:0000256" key="1">
    <source>
        <dbReference type="ARBA" id="ARBA00004651"/>
    </source>
</evidence>